<dbReference type="InterPro" id="IPR021398">
    <property type="entry name" value="DUF3037"/>
</dbReference>
<comment type="caution">
    <text evidence="1">The sequence shown here is derived from an EMBL/GenBank/DDBJ whole genome shotgun (WGS) entry which is preliminary data.</text>
</comment>
<reference evidence="1 2" key="1">
    <citation type="submission" date="2024-03" db="EMBL/GenBank/DDBJ databases">
        <title>Mouse gut bacterial collection (mGBC) of GemPharmatech.</title>
        <authorList>
            <person name="He Y."/>
            <person name="Dong L."/>
            <person name="Wu D."/>
            <person name="Gao X."/>
            <person name="Lin Z."/>
        </authorList>
    </citation>
    <scope>NUCLEOTIDE SEQUENCE [LARGE SCALE GENOMIC DNA]</scope>
    <source>
        <strain evidence="1 2">54-13</strain>
    </source>
</reference>
<sequence>MPEKHLYEYAVIRYVPRVEREEFVNVGLVMMCKRRRWARVELLVDPVKIGVFGGALTIDEIEHQLSAYKLIGEGHPSGGPMAALPVEERFRWLTAVKSCCIATSRPHPGLTDDLDAAFCRLFTELVL</sequence>
<dbReference type="EMBL" id="JBCLPP010000012">
    <property type="protein sequence ID" value="MEY8245137.1"/>
    <property type="molecule type" value="Genomic_DNA"/>
</dbReference>
<keyword evidence="2" id="KW-1185">Reference proteome</keyword>
<gene>
    <name evidence="1" type="ORF">AAK873_05840</name>
</gene>
<dbReference type="RefSeq" id="WP_121698583.1">
    <property type="nucleotide sequence ID" value="NZ_JBCLPP010000012.1"/>
</dbReference>
<dbReference type="Proteomes" id="UP001565200">
    <property type="component" value="Unassembled WGS sequence"/>
</dbReference>
<organism evidence="1 2">
    <name type="scientific">Heminiphilus faecis</name>
    <dbReference type="NCBI Taxonomy" id="2601703"/>
    <lineage>
        <taxon>Bacteria</taxon>
        <taxon>Pseudomonadati</taxon>
        <taxon>Bacteroidota</taxon>
        <taxon>Bacteroidia</taxon>
        <taxon>Bacteroidales</taxon>
        <taxon>Muribaculaceae</taxon>
        <taxon>Heminiphilus</taxon>
    </lineage>
</organism>
<evidence type="ECO:0000313" key="1">
    <source>
        <dbReference type="EMBL" id="MEY8245137.1"/>
    </source>
</evidence>
<protein>
    <submittedName>
        <fullName evidence="1">DUF3037 domain-containing protein</fullName>
    </submittedName>
</protein>
<evidence type="ECO:0000313" key="2">
    <source>
        <dbReference type="Proteomes" id="UP001565200"/>
    </source>
</evidence>
<accession>A0ABV4CZL1</accession>
<name>A0ABV4CZL1_9BACT</name>
<dbReference type="Pfam" id="PF11236">
    <property type="entry name" value="DUF3037"/>
    <property type="match status" value="1"/>
</dbReference>
<proteinExistence type="predicted"/>